<feature type="compositionally biased region" description="Low complexity" evidence="1">
    <location>
        <begin position="796"/>
        <end position="805"/>
    </location>
</feature>
<dbReference type="InterPro" id="IPR029063">
    <property type="entry name" value="SAM-dependent_MTases_sf"/>
</dbReference>
<organism evidence="3 4">
    <name type="scientific">Pycnoporus cinnabarinus</name>
    <name type="common">Cinnabar-red polypore</name>
    <name type="synonym">Trametes cinnabarina</name>
    <dbReference type="NCBI Taxonomy" id="5643"/>
    <lineage>
        <taxon>Eukaryota</taxon>
        <taxon>Fungi</taxon>
        <taxon>Dikarya</taxon>
        <taxon>Basidiomycota</taxon>
        <taxon>Agaricomycotina</taxon>
        <taxon>Agaricomycetes</taxon>
        <taxon>Polyporales</taxon>
        <taxon>Polyporaceae</taxon>
        <taxon>Trametes</taxon>
    </lineage>
</organism>
<feature type="region of interest" description="Disordered" evidence="1">
    <location>
        <begin position="1"/>
        <end position="37"/>
    </location>
</feature>
<dbReference type="EMBL" id="CCBP010000010">
    <property type="protein sequence ID" value="CDO68248.1"/>
    <property type="molecule type" value="Genomic_DNA"/>
</dbReference>
<keyword evidence="4" id="KW-1185">Reference proteome</keyword>
<dbReference type="STRING" id="5643.A0A060S786"/>
<comment type="caution">
    <text evidence="3">The sequence shown here is derived from an EMBL/GenBank/DDBJ whole genome shotgun (WGS) entry which is preliminary data.</text>
</comment>
<feature type="compositionally biased region" description="Basic and acidic residues" evidence="1">
    <location>
        <begin position="362"/>
        <end position="371"/>
    </location>
</feature>
<gene>
    <name evidence="3" type="ORF">BN946_scf184842.g11</name>
</gene>
<evidence type="ECO:0000259" key="2">
    <source>
        <dbReference type="Pfam" id="PF13649"/>
    </source>
</evidence>
<sequence>MIVRPTVSSSFTARRSQSTPPRRRSNSAGAASAESTPALPAAAHLLVQALHTSSTPVPELPLRSSSSKRKLFRLKRPSSSHAEKSGLREDQPPHTSPSAPASPAVPPRPARNPARLNSYQGLSTSDAPGSSFVHDVESATHSQTDTRQLRNADDGADWEFRLPRGSEFPLQRKKSKSSKGSAKRAMQGDSAKNDLLFSTLDRAILEELRQKIQAREDHYDRQVTDLDVWDNLWQQQLGGSITMHAFKTAPTRVLELGCGTGTWILNAAREWKDSHFVGVDIVPLHPDLIQVGSFDLASRITWVQANFLERLPFQNEEFDYVLSPIQMWEEDLRFPGSRRETDSILDSPAPKHDSPPTPPHTDSSHSSEQEKFLPSTPYELPVHRSLACSYSFDDVVRVKNGSLENKTIRPLRAVPSNLNIASTPTLLRTVERPPPNPHDHSLLETIYDEMHAARFINLDPLSLLANLLPLHLRDVRAPPPVIIYFPQSPAATPTSTSNPSMPFAIHHKVPLMGEPHSDDQEHVTMASGRQSLSMLNGREVAKGTPFVTLDTSRYNGISPAALRRSTLPPTPRPTRSDHTLEVRASSATTDKALGQSPLHGMNPLPNKTVNFDPRGLNLILALRVQEVVACAEPMWDWVVDFQETILRSARRQGAAQPSDHLAFSTSRRRRHPKQDALMALTREQFDELLWRFELDMKSRMHLGTVVKERMGWDPCSPSTSEEQETFKAMCASWAEYERRVAGSNRRNRDFSSPPPPLSRQSNLRRETQSARNEPHPRSPLALGSEGSTERSELAQTANSTASSNSWSGYAAPPSLSGDSPAPSSRIGRIFVAWKA</sequence>
<feature type="region of interest" description="Disordered" evidence="1">
    <location>
        <begin position="54"/>
        <end position="189"/>
    </location>
</feature>
<dbReference type="OrthoDB" id="2013972at2759"/>
<proteinExistence type="predicted"/>
<dbReference type="Gene3D" id="3.40.50.150">
    <property type="entry name" value="Vaccinia Virus protein VP39"/>
    <property type="match status" value="1"/>
</dbReference>
<feature type="compositionally biased region" description="Basic residues" evidence="1">
    <location>
        <begin position="66"/>
        <end position="78"/>
    </location>
</feature>
<feature type="compositionally biased region" description="Low complexity" evidence="1">
    <location>
        <begin position="14"/>
        <end position="35"/>
    </location>
</feature>
<dbReference type="SUPFAM" id="SSF53335">
    <property type="entry name" value="S-adenosyl-L-methionine-dependent methyltransferases"/>
    <property type="match status" value="1"/>
</dbReference>
<feature type="region of interest" description="Disordered" evidence="1">
    <location>
        <begin position="561"/>
        <end position="605"/>
    </location>
</feature>
<feature type="domain" description="Methyltransferase" evidence="2">
    <location>
        <begin position="253"/>
        <end position="326"/>
    </location>
</feature>
<dbReference type="CDD" id="cd02440">
    <property type="entry name" value="AdoMet_MTases"/>
    <property type="match status" value="1"/>
</dbReference>
<dbReference type="OMA" id="TGTWILN"/>
<feature type="region of interest" description="Disordered" evidence="1">
    <location>
        <begin position="650"/>
        <end position="671"/>
    </location>
</feature>
<dbReference type="HOGENOM" id="CLU_340137_0_0_1"/>
<feature type="compositionally biased region" description="Basic and acidic residues" evidence="1">
    <location>
        <begin position="81"/>
        <end position="92"/>
    </location>
</feature>
<dbReference type="AlphaFoldDB" id="A0A060S786"/>
<reference evidence="3" key="1">
    <citation type="submission" date="2014-01" db="EMBL/GenBank/DDBJ databases">
        <title>The genome of the white-rot fungus Pycnoporus cinnabarinus: a basidiomycete model with a versatile arsenal for lignocellulosic biomass breakdown.</title>
        <authorList>
            <person name="Levasseur A."/>
            <person name="Lomascolo A."/>
            <person name="Ruiz-Duenas F.J."/>
            <person name="Uzan E."/>
            <person name="Piumi F."/>
            <person name="Kues U."/>
            <person name="Ram A.F.J."/>
            <person name="Murat C."/>
            <person name="Haon M."/>
            <person name="Benoit I."/>
            <person name="Arfi Y."/>
            <person name="Chevret D."/>
            <person name="Drula E."/>
            <person name="Kwon M.J."/>
            <person name="Gouret P."/>
            <person name="Lesage-Meessen L."/>
            <person name="Lombard V."/>
            <person name="Mariette J."/>
            <person name="Noirot C."/>
            <person name="Park J."/>
            <person name="Patyshakuliyeva A."/>
            <person name="Wieneger R.A.B."/>
            <person name="Wosten H.A.B."/>
            <person name="Martin F."/>
            <person name="Coutinho P.M."/>
            <person name="de Vries R."/>
            <person name="Martinez A.T."/>
            <person name="Klopp C."/>
            <person name="Pontarotti P."/>
            <person name="Henrissat B."/>
            <person name="Record E."/>
        </authorList>
    </citation>
    <scope>NUCLEOTIDE SEQUENCE [LARGE SCALE GENOMIC DNA]</scope>
    <source>
        <strain evidence="3">BRFM137</strain>
    </source>
</reference>
<name>A0A060S786_PYCCI</name>
<evidence type="ECO:0000313" key="4">
    <source>
        <dbReference type="Proteomes" id="UP000029665"/>
    </source>
</evidence>
<dbReference type="InterPro" id="IPR041698">
    <property type="entry name" value="Methyltransf_25"/>
</dbReference>
<accession>A0A060S786</accession>
<protein>
    <recommendedName>
        <fullName evidence="2">Methyltransferase domain-containing protein</fullName>
    </recommendedName>
</protein>
<feature type="region of interest" description="Disordered" evidence="1">
    <location>
        <begin position="742"/>
        <end position="826"/>
    </location>
</feature>
<evidence type="ECO:0000313" key="3">
    <source>
        <dbReference type="EMBL" id="CDO68248.1"/>
    </source>
</evidence>
<feature type="compositionally biased region" description="Basic and acidic residues" evidence="1">
    <location>
        <begin position="763"/>
        <end position="776"/>
    </location>
</feature>
<feature type="compositionally biased region" description="Polar residues" evidence="1">
    <location>
        <begin position="117"/>
        <end position="128"/>
    </location>
</feature>
<feature type="compositionally biased region" description="Basic and acidic residues" evidence="1">
    <location>
        <begin position="147"/>
        <end position="164"/>
    </location>
</feature>
<evidence type="ECO:0000256" key="1">
    <source>
        <dbReference type="SAM" id="MobiDB-lite"/>
    </source>
</evidence>
<dbReference type="Pfam" id="PF13649">
    <property type="entry name" value="Methyltransf_25"/>
    <property type="match status" value="1"/>
</dbReference>
<feature type="region of interest" description="Disordered" evidence="1">
    <location>
        <begin position="338"/>
        <end position="373"/>
    </location>
</feature>
<feature type="compositionally biased region" description="Polar residues" evidence="1">
    <location>
        <begin position="1"/>
        <end position="13"/>
    </location>
</feature>
<dbReference type="Proteomes" id="UP000029665">
    <property type="component" value="Unassembled WGS sequence"/>
</dbReference>